<dbReference type="STRING" id="690567.826"/>
<dbReference type="AlphaFoldDB" id="A0A0E3W2V4"/>
<sequence length="86" mass="10282">MEAKQYHNPDKIYLSVKTVFYREGGLEPISFLWEDGQEYEISKVTDIRRAASLKAGGTGIRYTCKVHNREVYLFLEEDRWFMERRD</sequence>
<dbReference type="RefSeq" id="WP_046496144.1">
    <property type="nucleotide sequence ID" value="NZ_CGIH01000012.1"/>
</dbReference>
<name>A0A0E3W2V4_9FIRM</name>
<proteinExistence type="predicted"/>
<reference evidence="1 2" key="1">
    <citation type="submission" date="2015-03" db="EMBL/GenBank/DDBJ databases">
        <authorList>
            <person name="Murphy D."/>
        </authorList>
    </citation>
    <scope>NUCLEOTIDE SEQUENCE [LARGE SCALE GENOMIC DNA]</scope>
    <source>
        <strain evidence="1 2">OL-4</strain>
    </source>
</reference>
<evidence type="ECO:0000313" key="2">
    <source>
        <dbReference type="Proteomes" id="UP000045545"/>
    </source>
</evidence>
<accession>A0A0E3W2V4</accession>
<evidence type="ECO:0000313" key="1">
    <source>
        <dbReference type="EMBL" id="CFX23572.1"/>
    </source>
</evidence>
<dbReference type="EMBL" id="CGIH01000012">
    <property type="protein sequence ID" value="CFX23572.1"/>
    <property type="molecule type" value="Genomic_DNA"/>
</dbReference>
<organism evidence="1 2">
    <name type="scientific">Syntrophomonas zehnderi OL-4</name>
    <dbReference type="NCBI Taxonomy" id="690567"/>
    <lineage>
        <taxon>Bacteria</taxon>
        <taxon>Bacillati</taxon>
        <taxon>Bacillota</taxon>
        <taxon>Clostridia</taxon>
        <taxon>Eubacteriales</taxon>
        <taxon>Syntrophomonadaceae</taxon>
        <taxon>Syntrophomonas</taxon>
    </lineage>
</organism>
<gene>
    <name evidence="1" type="ORF">826</name>
</gene>
<protein>
    <submittedName>
        <fullName evidence="1">Uncharacterized</fullName>
    </submittedName>
</protein>
<dbReference type="Proteomes" id="UP000045545">
    <property type="component" value="Unassembled WGS sequence"/>
</dbReference>
<keyword evidence="2" id="KW-1185">Reference proteome</keyword>
<dbReference type="OrthoDB" id="1683857at2"/>